<organism evidence="3 4">
    <name type="scientific">Pocillopora damicornis</name>
    <name type="common">Cauliflower coral</name>
    <name type="synonym">Millepora damicornis</name>
    <dbReference type="NCBI Taxonomy" id="46731"/>
    <lineage>
        <taxon>Eukaryota</taxon>
        <taxon>Metazoa</taxon>
        <taxon>Cnidaria</taxon>
        <taxon>Anthozoa</taxon>
        <taxon>Hexacorallia</taxon>
        <taxon>Scleractinia</taxon>
        <taxon>Astrocoeniina</taxon>
        <taxon>Pocilloporidae</taxon>
        <taxon>Pocillopora</taxon>
    </lineage>
</organism>
<dbReference type="EMBL" id="RCHS01001413">
    <property type="protein sequence ID" value="RMX53669.1"/>
    <property type="molecule type" value="Genomic_DNA"/>
</dbReference>
<gene>
    <name evidence="3" type="ORF">pdam_00000338</name>
</gene>
<feature type="compositionally biased region" description="Basic residues" evidence="1">
    <location>
        <begin position="983"/>
        <end position="993"/>
    </location>
</feature>
<feature type="compositionally biased region" description="Low complexity" evidence="1">
    <location>
        <begin position="257"/>
        <end position="270"/>
    </location>
</feature>
<dbReference type="AlphaFoldDB" id="A0A3M6UJC6"/>
<feature type="compositionally biased region" description="Polar residues" evidence="1">
    <location>
        <begin position="145"/>
        <end position="166"/>
    </location>
</feature>
<feature type="compositionally biased region" description="Low complexity" evidence="1">
    <location>
        <begin position="209"/>
        <end position="220"/>
    </location>
</feature>
<name>A0A3M6UJC6_POCDA</name>
<feature type="region of interest" description="Disordered" evidence="1">
    <location>
        <begin position="115"/>
        <end position="166"/>
    </location>
</feature>
<feature type="region of interest" description="Disordered" evidence="1">
    <location>
        <begin position="181"/>
        <end position="272"/>
    </location>
</feature>
<protein>
    <recommendedName>
        <fullName evidence="2">Nuclear receptor coactivator 6 TRADD-N domain-containing protein</fullName>
    </recommendedName>
</protein>
<dbReference type="OrthoDB" id="5967287at2759"/>
<evidence type="ECO:0000259" key="2">
    <source>
        <dbReference type="Pfam" id="PF13820"/>
    </source>
</evidence>
<evidence type="ECO:0000256" key="1">
    <source>
        <dbReference type="SAM" id="MobiDB-lite"/>
    </source>
</evidence>
<feature type="compositionally biased region" description="Basic and acidic residues" evidence="1">
    <location>
        <begin position="694"/>
        <end position="710"/>
    </location>
</feature>
<feature type="region of interest" description="Disordered" evidence="1">
    <location>
        <begin position="689"/>
        <end position="710"/>
    </location>
</feature>
<proteinExistence type="predicted"/>
<feature type="region of interest" description="Disordered" evidence="1">
    <location>
        <begin position="387"/>
        <end position="432"/>
    </location>
</feature>
<feature type="compositionally biased region" description="Low complexity" evidence="1">
    <location>
        <begin position="419"/>
        <end position="430"/>
    </location>
</feature>
<evidence type="ECO:0000313" key="3">
    <source>
        <dbReference type="EMBL" id="RMX53669.1"/>
    </source>
</evidence>
<keyword evidence="4" id="KW-1185">Reference proteome</keyword>
<feature type="region of interest" description="Disordered" evidence="1">
    <location>
        <begin position="969"/>
        <end position="993"/>
    </location>
</feature>
<comment type="caution">
    <text evidence="3">The sequence shown here is derived from an EMBL/GenBank/DDBJ whole genome shotgun (WGS) entry which is preliminary data.</text>
</comment>
<dbReference type="Proteomes" id="UP000275408">
    <property type="component" value="Unassembled WGS sequence"/>
</dbReference>
<accession>A0A3M6UJC6</accession>
<sequence length="993" mass="106081">MRNPTGSHRDAPLTVSFPVPKKAANKLRSLAISKDRRLLDLGVLAVQINEGESIVLGIKLGRRKLKRTEVESNKTKGNACKGRITKRHSSLRNLGTVHHMPTSLSHADKPATAQITSFSSSNHKDEKSASIRAGKSNGDAPANELFSSMISGTSDKSTNGSNFQLSDYKTRSDNRVLSVNGVLSSSKNKESRLDISHSNVGLASGRGFSSSESNLRKSSSGTRRNSRETPPSPAVISGSRFSADRRLSSPNGQRANSASPWSETSSTSSDENLEEEVRQLIYNCYMDQSKYSAADMLKQLAKAHTGTKETSNSTMGNTSVSSSEVKTVTVTPKSSSNSSILLGQPRISLSNKRAAITGSYREHVKNIRCYSLTSLSTNTVTVNSTLNVPSSTNSQADTSQSCKGSITTNSLSFGERNLPTKPTTHSTSSKACTSSQTLNILTSSSQTTPAYHGARKVLWSGANVFPVNRSTLGSSLETPSSETATSLLQASKNNSPSIFAQINAATSSQTTTSVPFEIKNSVYISNKVPEEELAKESKVLQSDLKTVIMKTPALALDSQESVSLAKPITNSPQAVKPVASPIVPQDGNSVQTVSQGTKYVQNLTLARSALPAANVVIAGTNTQTTWSNQQVSPTYFLGPQTQYGIYPAMYNTDVNNNQLAQQAVPAGYPLNYVYPISIVYPYLSVAQPSGAKNPDGEEVKQEKGDTDVEKLDTSVSCGAAATPRNDSSMSVHQGNSLNTAGLVSTNSNTAPVQTQFIDLASSMRYWQQLNLLYRSRLQALTPGSLSNVAAVPSNPANITSAAVTSTSDSSSVVCGTAVGSSPQEFPFSKSELSHSNISRSSYSEILKKVKPEEGSELGQSDLKELTNDRPSVIVAASCKDNAVKMENNQNGTQNEGQELKELNETFSPKFLPGKLQHFSNEDLAEGSSHVSTPTLSFVHDSSIAYVNIGNSNGNGYSHASYSGNLVGTRRSSLEGQEDSIIRPAKRKKAKRSL</sequence>
<dbReference type="Pfam" id="PF13820">
    <property type="entry name" value="NCOA6_TRADD-N"/>
    <property type="match status" value="1"/>
</dbReference>
<dbReference type="InterPro" id="IPR032715">
    <property type="entry name" value="NCOA6_TRADD-N"/>
</dbReference>
<feature type="compositionally biased region" description="Polar residues" evidence="1">
    <location>
        <begin position="395"/>
        <end position="412"/>
    </location>
</feature>
<reference evidence="3 4" key="1">
    <citation type="journal article" date="2018" name="Sci. Rep.">
        <title>Comparative analysis of the Pocillopora damicornis genome highlights role of immune system in coral evolution.</title>
        <authorList>
            <person name="Cunning R."/>
            <person name="Bay R.A."/>
            <person name="Gillette P."/>
            <person name="Baker A.C."/>
            <person name="Traylor-Knowles N."/>
        </authorList>
    </citation>
    <scope>NUCLEOTIDE SEQUENCE [LARGE SCALE GENOMIC DNA]</scope>
    <source>
        <strain evidence="3">RSMAS</strain>
        <tissue evidence="3">Whole animal</tissue>
    </source>
</reference>
<feature type="domain" description="Nuclear receptor coactivator 6 TRADD-N" evidence="2">
    <location>
        <begin position="14"/>
        <end position="80"/>
    </location>
</feature>
<evidence type="ECO:0000313" key="4">
    <source>
        <dbReference type="Proteomes" id="UP000275408"/>
    </source>
</evidence>